<dbReference type="Proteomes" id="UP000199582">
    <property type="component" value="Unassembled WGS sequence"/>
</dbReference>
<sequence length="1134" mass="119920">MSTTTTSETRAPQDPAQPERKSARRGRRVLWHLGHVCFGCSVLVLVVAGALTLVLGVGLSAPAWLKERVARGISDGLPGYVLRFDDMSLTLERNLVPRLALRGVAIAGADGGPLAKLSALEVTVAPGPLLQGEVQPATVRLEGGQLLLRRRADGDLSLALTGPDAAQDTGEPQSVASLTQQIGAVLARPEFSALREVTADNLSLRYEDARAGRAWTADGGQVRLTREGALMGLRGNVTVLGARDYATTLEVSYGGLIGQVAAEFSVKFEDMPAGDIAGQSPALAWLGALDAPISGALRARVDTEGGLGPLNATLQIGAGALQPTPATEPITFRSARSYFTYDPGAQEIVFSELSVDSAWGSAQAEGTARLVGMEAGWPRELQAQIRVGEIIANPADVYPAPVTFEGATMDLRLQPDPFVLSIGAFRLRDQGQQLTLHGEVLGRDDGWDLALDGALDGLAPDRLLALWPEAMQPKARTWIEKNVRHADLSNIQLAIRAVPGGKPDLALEFDYENLETVYVRDVPPITGGAGHASIFDNWFVIHAERGQVMAAQGGRIDISGTSFVIPDLRLKEGPARAHLRTESTITAALSLLDSPPFRFLEKAGQAVTLADGRARLEGRLDFMLTERLRPDEVAFDVAGELHDVRSETLVKGRVLAAERLTVEASKDHIRIGGRARVGAVPVTGAWDMALGRNPQGESRVRGQIEISERFADEFGIGLPPGSLSGAGQADIEIGFAKGQPPEFALSSDLAGLGLRIPQLDWALSQAATGRLDVAGTLGEPPEIESIGLRAAGLTAQGSVRLNSQGAFERADFSNVAVADWLSAPVTLIGRGPGQTPRIEVRGGTVDLRRASLGGSGDGHSGGGPVDLRLERLQISEGMALTEFRATLDTAGGTSGPFEGRLNGITPVTGQVIPMDGRSAFHIKSEDAGGLLGAAGLLQQARNGKLDLMLTPAPEPGSYDGVLGIDQIRVKDAPVLAALLNTISVVGLVEQLYGNGLHFGRVDARFRLTPERLILLEGSAVGASVGISMDGYYHLASKAMDMQGVISPVYVLNVIGGVFARPGEGLIGFNYTLRGPTSDPVVGVNPLSAITPGFLREVFRRPAPTVDGRRPAAVSGQSGPDETRDRSFDYQRQDR</sequence>
<feature type="region of interest" description="Disordered" evidence="1">
    <location>
        <begin position="1"/>
        <end position="23"/>
    </location>
</feature>
<gene>
    <name evidence="3" type="ORF">SAMN05443999_103206</name>
</gene>
<feature type="transmembrane region" description="Helical" evidence="2">
    <location>
        <begin position="29"/>
        <end position="59"/>
    </location>
</feature>
<evidence type="ECO:0000313" key="4">
    <source>
        <dbReference type="Proteomes" id="UP000199582"/>
    </source>
</evidence>
<proteinExistence type="predicted"/>
<name>A0A1H7M5A1_9RHOB</name>
<evidence type="ECO:0000313" key="3">
    <source>
        <dbReference type="EMBL" id="SEL06302.1"/>
    </source>
</evidence>
<keyword evidence="2" id="KW-1133">Transmembrane helix</keyword>
<feature type="compositionally biased region" description="Basic and acidic residues" evidence="1">
    <location>
        <begin position="1120"/>
        <end position="1134"/>
    </location>
</feature>
<dbReference type="STRING" id="1287727.SAMN05443999_103206"/>
<dbReference type="RefSeq" id="WP_093033890.1">
    <property type="nucleotide sequence ID" value="NZ_FOAG01000003.1"/>
</dbReference>
<dbReference type="EMBL" id="FOAG01000003">
    <property type="protein sequence ID" value="SEL06302.1"/>
    <property type="molecule type" value="Genomic_DNA"/>
</dbReference>
<keyword evidence="2" id="KW-0472">Membrane</keyword>
<evidence type="ECO:0000256" key="2">
    <source>
        <dbReference type="SAM" id="Phobius"/>
    </source>
</evidence>
<reference evidence="3 4" key="1">
    <citation type="submission" date="2016-10" db="EMBL/GenBank/DDBJ databases">
        <authorList>
            <person name="de Groot N.N."/>
        </authorList>
    </citation>
    <scope>NUCLEOTIDE SEQUENCE [LARGE SCALE GENOMIC DNA]</scope>
    <source>
        <strain evidence="3 4">DSM 100674</strain>
    </source>
</reference>
<dbReference type="AlphaFoldDB" id="A0A1H7M5A1"/>
<dbReference type="OrthoDB" id="7161641at2"/>
<feature type="region of interest" description="Disordered" evidence="1">
    <location>
        <begin position="1104"/>
        <end position="1134"/>
    </location>
</feature>
<keyword evidence="4" id="KW-1185">Reference proteome</keyword>
<keyword evidence="2" id="KW-0812">Transmembrane</keyword>
<organism evidence="3 4">
    <name type="scientific">Roseovarius azorensis</name>
    <dbReference type="NCBI Taxonomy" id="1287727"/>
    <lineage>
        <taxon>Bacteria</taxon>
        <taxon>Pseudomonadati</taxon>
        <taxon>Pseudomonadota</taxon>
        <taxon>Alphaproteobacteria</taxon>
        <taxon>Rhodobacterales</taxon>
        <taxon>Roseobacteraceae</taxon>
        <taxon>Roseovarius</taxon>
    </lineage>
</organism>
<evidence type="ECO:0000256" key="1">
    <source>
        <dbReference type="SAM" id="MobiDB-lite"/>
    </source>
</evidence>
<accession>A0A1H7M5A1</accession>
<feature type="compositionally biased region" description="Polar residues" evidence="1">
    <location>
        <begin position="1"/>
        <end position="10"/>
    </location>
</feature>
<protein>
    <submittedName>
        <fullName evidence="3">Uncharacterized protein</fullName>
    </submittedName>
</protein>